<keyword evidence="3 6" id="KW-0812">Transmembrane</keyword>
<comment type="caution">
    <text evidence="8">The sequence shown here is derived from an EMBL/GenBank/DDBJ whole genome shotgun (WGS) entry which is preliminary data.</text>
</comment>
<name>A0ABP1WVT6_9VIBR</name>
<dbReference type="RefSeq" id="WP_048657801.1">
    <property type="nucleotide sequence ID" value="NZ_CAWMAN010000005.1"/>
</dbReference>
<evidence type="ECO:0000256" key="1">
    <source>
        <dbReference type="ARBA" id="ARBA00004651"/>
    </source>
</evidence>
<evidence type="ECO:0000256" key="6">
    <source>
        <dbReference type="SAM" id="Phobius"/>
    </source>
</evidence>
<feature type="domain" description="Type II secretion system protein GspF" evidence="7">
    <location>
        <begin position="167"/>
        <end position="293"/>
    </location>
</feature>
<dbReference type="Proteomes" id="UP000049077">
    <property type="component" value="Unassembled WGS sequence"/>
</dbReference>
<proteinExistence type="predicted"/>
<keyword evidence="5 6" id="KW-0472">Membrane</keyword>
<evidence type="ECO:0000259" key="7">
    <source>
        <dbReference type="Pfam" id="PF00482"/>
    </source>
</evidence>
<feature type="transmembrane region" description="Helical" evidence="6">
    <location>
        <begin position="16"/>
        <end position="34"/>
    </location>
</feature>
<comment type="subcellular location">
    <subcellularLocation>
        <location evidence="1">Cell membrane</location>
        <topology evidence="1">Multi-pass membrane protein</topology>
    </subcellularLocation>
</comment>
<dbReference type="EMBL" id="CCJX01000106">
    <property type="protein sequence ID" value="CDT39409.1"/>
    <property type="molecule type" value="Genomic_DNA"/>
</dbReference>
<evidence type="ECO:0000313" key="9">
    <source>
        <dbReference type="Proteomes" id="UP000049077"/>
    </source>
</evidence>
<accession>A0ABP1WVT6</accession>
<feature type="transmembrane region" description="Helical" evidence="6">
    <location>
        <begin position="105"/>
        <end position="123"/>
    </location>
</feature>
<protein>
    <submittedName>
        <fullName evidence="8">Flp pilus assembly protein TadC</fullName>
    </submittedName>
</protein>
<feature type="transmembrane region" description="Helical" evidence="6">
    <location>
        <begin position="129"/>
        <end position="148"/>
    </location>
</feature>
<keyword evidence="2" id="KW-1003">Cell membrane</keyword>
<evidence type="ECO:0000256" key="4">
    <source>
        <dbReference type="ARBA" id="ARBA00022989"/>
    </source>
</evidence>
<dbReference type="PANTHER" id="PTHR35007:SF2">
    <property type="entry name" value="PILUS ASSEMBLE PROTEIN"/>
    <property type="match status" value="1"/>
</dbReference>
<reference evidence="8 9" key="1">
    <citation type="submission" date="2014-06" db="EMBL/GenBank/DDBJ databases">
        <authorList>
            <person name="Le Roux F."/>
        </authorList>
    </citation>
    <scope>NUCLEOTIDE SEQUENCE [LARGE SCALE GENOMIC DNA]</scope>
    <source>
        <strain evidence="8 9">J5-4</strain>
    </source>
</reference>
<dbReference type="InterPro" id="IPR018076">
    <property type="entry name" value="T2SS_GspF_dom"/>
</dbReference>
<dbReference type="Pfam" id="PF00482">
    <property type="entry name" value="T2SSF"/>
    <property type="match status" value="1"/>
</dbReference>
<feature type="transmembrane region" description="Helical" evidence="6">
    <location>
        <begin position="279"/>
        <end position="299"/>
    </location>
</feature>
<evidence type="ECO:0000256" key="2">
    <source>
        <dbReference type="ARBA" id="ARBA00022475"/>
    </source>
</evidence>
<keyword evidence="9" id="KW-1185">Reference proteome</keyword>
<gene>
    <name evidence="8" type="ORF">VCR4J5_230022</name>
</gene>
<sequence>MANIISILIKPQLQSLLIWTCLSFGVLLLYYWLITQYIAQQKLASIASQFKSMTQQRSQRQLQIDSLLCPLTQLVNASDQQMQQRFIGAGIYQTRYSSMYMPLKYLVLAIGEVVVIGVCWWSGVAINQAVALICGWAMVSIALPDMVLAQRTKWRHQKLVGQLPYLIDLTAICVQSGMTIEASLKYLAQEMQGFDRDLAYLLNKTNHRARVVGMEEALEELYQQVPSSEMRSFVMTLTQSIQHGSSIYRMLTVLASDVREVQMLELEEKIGKLAAKMSIPLIVFILIPIVFVIAAPGVMRLMQSV</sequence>
<evidence type="ECO:0000256" key="5">
    <source>
        <dbReference type="ARBA" id="ARBA00023136"/>
    </source>
</evidence>
<evidence type="ECO:0000256" key="3">
    <source>
        <dbReference type="ARBA" id="ARBA00022692"/>
    </source>
</evidence>
<dbReference type="PANTHER" id="PTHR35007">
    <property type="entry name" value="INTEGRAL MEMBRANE PROTEIN-RELATED"/>
    <property type="match status" value="1"/>
</dbReference>
<evidence type="ECO:0000313" key="8">
    <source>
        <dbReference type="EMBL" id="CDT39409.1"/>
    </source>
</evidence>
<keyword evidence="4 6" id="KW-1133">Transmembrane helix</keyword>
<organism evidence="8 9">
    <name type="scientific">Vibrio crassostreae</name>
    <dbReference type="NCBI Taxonomy" id="246167"/>
    <lineage>
        <taxon>Bacteria</taxon>
        <taxon>Pseudomonadati</taxon>
        <taxon>Pseudomonadota</taxon>
        <taxon>Gammaproteobacteria</taxon>
        <taxon>Vibrionales</taxon>
        <taxon>Vibrionaceae</taxon>
        <taxon>Vibrio</taxon>
    </lineage>
</organism>